<evidence type="ECO:0000256" key="2">
    <source>
        <dbReference type="ARBA" id="ARBA00022803"/>
    </source>
</evidence>
<dbReference type="eggNOG" id="COG0457">
    <property type="taxonomic scope" value="Bacteria"/>
</dbReference>
<evidence type="ECO:0000313" key="5">
    <source>
        <dbReference type="Proteomes" id="UP000008461"/>
    </source>
</evidence>
<dbReference type="HOGENOM" id="CLU_825774_0_0_10"/>
<protein>
    <submittedName>
        <fullName evidence="4">Tetratricopeptide TPR_1 repeat-containing protein</fullName>
    </submittedName>
</protein>
<gene>
    <name evidence="4" type="ordered locus">Halhy_3019</name>
</gene>
<feature type="repeat" description="TPR" evidence="3">
    <location>
        <begin position="258"/>
        <end position="291"/>
    </location>
</feature>
<dbReference type="Proteomes" id="UP000008461">
    <property type="component" value="Chromosome"/>
</dbReference>
<name>F4L6Q1_HALH1</name>
<evidence type="ECO:0000256" key="3">
    <source>
        <dbReference type="PROSITE-ProRule" id="PRU00339"/>
    </source>
</evidence>
<dbReference type="AlphaFoldDB" id="F4L6Q1"/>
<evidence type="ECO:0000256" key="1">
    <source>
        <dbReference type="ARBA" id="ARBA00022737"/>
    </source>
</evidence>
<organism evidence="4 5">
    <name type="scientific">Haliscomenobacter hydrossis (strain ATCC 27775 / DSM 1100 / LMG 10767 / O)</name>
    <dbReference type="NCBI Taxonomy" id="760192"/>
    <lineage>
        <taxon>Bacteria</taxon>
        <taxon>Pseudomonadati</taxon>
        <taxon>Bacteroidota</taxon>
        <taxon>Saprospiria</taxon>
        <taxon>Saprospirales</taxon>
        <taxon>Haliscomenobacteraceae</taxon>
        <taxon>Haliscomenobacter</taxon>
    </lineage>
</organism>
<reference key="2">
    <citation type="submission" date="2011-04" db="EMBL/GenBank/DDBJ databases">
        <title>Complete sequence of chromosome of Haliscomenobacter hydrossis DSM 1100.</title>
        <authorList>
            <consortium name="US DOE Joint Genome Institute (JGI-PGF)"/>
            <person name="Lucas S."/>
            <person name="Han J."/>
            <person name="Lapidus A."/>
            <person name="Bruce D."/>
            <person name="Goodwin L."/>
            <person name="Pitluck S."/>
            <person name="Peters L."/>
            <person name="Kyrpides N."/>
            <person name="Mavromatis K."/>
            <person name="Ivanova N."/>
            <person name="Ovchinnikova G."/>
            <person name="Pagani I."/>
            <person name="Daligault H."/>
            <person name="Detter J.C."/>
            <person name="Han C."/>
            <person name="Land M."/>
            <person name="Hauser L."/>
            <person name="Markowitz V."/>
            <person name="Cheng J.-F."/>
            <person name="Hugenholtz P."/>
            <person name="Woyke T."/>
            <person name="Wu D."/>
            <person name="Verbarg S."/>
            <person name="Frueling A."/>
            <person name="Brambilla E."/>
            <person name="Klenk H.-P."/>
            <person name="Eisen J.A."/>
        </authorList>
    </citation>
    <scope>NUCLEOTIDE SEQUENCE</scope>
    <source>
        <strain>DSM 1100</strain>
    </source>
</reference>
<dbReference type="KEGG" id="hhy:Halhy_3019"/>
<sequence>MHNLVQYRHFALIFLLFTAFVGCKKKEAGADPSTPSGNAALDKLNAQIEKSPRNAELYYARAEEFFNLEGFDEAIADLNKAISIDSTKADYYHLLADAYLDYFKSFKALKTMETAASRFPQRIPTLLKLAEFQMILKLHEESMRSIDRVLKIDPQNAEAFFMFGMNFKQTGDTARAINSFQTAVENDPDLVDAWINLGQLHAALGNSIAERYFQTATRIDPKNIEALHAQGYYLQSIGDLKASLAIFRKINRIDPEYAEGYFNAGLLLMDMDSIPSAYEKFDAAIKASPVHIQAFFYRGVAAEIMGKKEQAKADYEQALKLAPDYEKAREGLERVQ</sequence>
<dbReference type="OrthoDB" id="9803982at2"/>
<dbReference type="Pfam" id="PF00515">
    <property type="entry name" value="TPR_1"/>
    <property type="match status" value="1"/>
</dbReference>
<dbReference type="SMART" id="SM00028">
    <property type="entry name" value="TPR"/>
    <property type="match status" value="8"/>
</dbReference>
<evidence type="ECO:0000313" key="4">
    <source>
        <dbReference type="EMBL" id="AEE50882.1"/>
    </source>
</evidence>
<feature type="repeat" description="TPR" evidence="3">
    <location>
        <begin position="55"/>
        <end position="88"/>
    </location>
</feature>
<dbReference type="Gene3D" id="1.25.40.10">
    <property type="entry name" value="Tetratricopeptide repeat domain"/>
    <property type="match status" value="2"/>
</dbReference>
<dbReference type="EMBL" id="CP002691">
    <property type="protein sequence ID" value="AEE50882.1"/>
    <property type="molecule type" value="Genomic_DNA"/>
</dbReference>
<feature type="repeat" description="TPR" evidence="3">
    <location>
        <begin position="157"/>
        <end position="190"/>
    </location>
</feature>
<keyword evidence="2 3" id="KW-0802">TPR repeat</keyword>
<dbReference type="InterPro" id="IPR011990">
    <property type="entry name" value="TPR-like_helical_dom_sf"/>
</dbReference>
<dbReference type="STRING" id="760192.Halhy_3019"/>
<dbReference type="PROSITE" id="PS50005">
    <property type="entry name" value="TPR"/>
    <property type="match status" value="5"/>
</dbReference>
<dbReference type="PANTHER" id="PTHR44858:SF1">
    <property type="entry name" value="UDP-N-ACETYLGLUCOSAMINE--PEPTIDE N-ACETYLGLUCOSAMINYLTRANSFERASE SPINDLY-RELATED"/>
    <property type="match status" value="1"/>
</dbReference>
<accession>F4L6Q1</accession>
<dbReference type="SUPFAM" id="SSF48452">
    <property type="entry name" value="TPR-like"/>
    <property type="match status" value="1"/>
</dbReference>
<feature type="repeat" description="TPR" evidence="3">
    <location>
        <begin position="292"/>
        <end position="325"/>
    </location>
</feature>
<dbReference type="Pfam" id="PF13181">
    <property type="entry name" value="TPR_8"/>
    <property type="match status" value="2"/>
</dbReference>
<dbReference type="RefSeq" id="WP_013765425.1">
    <property type="nucleotide sequence ID" value="NC_015510.1"/>
</dbReference>
<reference evidence="4 5" key="1">
    <citation type="journal article" date="2011" name="Stand. Genomic Sci.">
        <title>Complete genome sequence of Haliscomenobacter hydrossis type strain (O).</title>
        <authorList>
            <consortium name="US DOE Joint Genome Institute (JGI-PGF)"/>
            <person name="Daligault H."/>
            <person name="Lapidus A."/>
            <person name="Zeytun A."/>
            <person name="Nolan M."/>
            <person name="Lucas S."/>
            <person name="Del Rio T.G."/>
            <person name="Tice H."/>
            <person name="Cheng J.F."/>
            <person name="Tapia R."/>
            <person name="Han C."/>
            <person name="Goodwin L."/>
            <person name="Pitluck S."/>
            <person name="Liolios K."/>
            <person name="Pagani I."/>
            <person name="Ivanova N."/>
            <person name="Huntemann M."/>
            <person name="Mavromatis K."/>
            <person name="Mikhailova N."/>
            <person name="Pati A."/>
            <person name="Chen A."/>
            <person name="Palaniappan K."/>
            <person name="Land M."/>
            <person name="Hauser L."/>
            <person name="Brambilla E.M."/>
            <person name="Rohde M."/>
            <person name="Verbarg S."/>
            <person name="Goker M."/>
            <person name="Bristow J."/>
            <person name="Eisen J.A."/>
            <person name="Markowitz V."/>
            <person name="Hugenholtz P."/>
            <person name="Kyrpides N.C."/>
            <person name="Klenk H.P."/>
            <person name="Woyke T."/>
        </authorList>
    </citation>
    <scope>NUCLEOTIDE SEQUENCE [LARGE SCALE GENOMIC DNA]</scope>
    <source>
        <strain evidence="5">ATCC 27775 / DSM 1100 / LMG 10767 / O</strain>
    </source>
</reference>
<dbReference type="InterPro" id="IPR050498">
    <property type="entry name" value="Ycf3"/>
</dbReference>
<dbReference type="Pfam" id="PF13432">
    <property type="entry name" value="TPR_16"/>
    <property type="match status" value="1"/>
</dbReference>
<feature type="repeat" description="TPR" evidence="3">
    <location>
        <begin position="191"/>
        <end position="223"/>
    </location>
</feature>
<proteinExistence type="predicted"/>
<dbReference type="InterPro" id="IPR019734">
    <property type="entry name" value="TPR_rpt"/>
</dbReference>
<keyword evidence="1" id="KW-0677">Repeat</keyword>
<dbReference type="PANTHER" id="PTHR44858">
    <property type="entry name" value="TETRATRICOPEPTIDE REPEAT PROTEIN 6"/>
    <property type="match status" value="1"/>
</dbReference>
<keyword evidence="5" id="KW-1185">Reference proteome</keyword>